<evidence type="ECO:0000313" key="2">
    <source>
        <dbReference type="EMBL" id="KRL59102.1"/>
    </source>
</evidence>
<organism evidence="2 3">
    <name type="scientific">Latilactobacillus fuchuensis DSM 14340 = JCM 11249</name>
    <dbReference type="NCBI Taxonomy" id="1423747"/>
    <lineage>
        <taxon>Bacteria</taxon>
        <taxon>Bacillati</taxon>
        <taxon>Bacillota</taxon>
        <taxon>Bacilli</taxon>
        <taxon>Lactobacillales</taxon>
        <taxon>Lactobacillaceae</taxon>
        <taxon>Latilactobacillus</taxon>
    </lineage>
</organism>
<sequence length="535" mass="62107">MSQNLSIQERTVSSLLKDNTNMVIPVYQRGYAWETQQLDELWSDLQEVNNDKQAYHFFGQIVMNSFENQLYIIDGQQRVTTSIIFVALLRNKLIELFEKFKDDEANIRAKDIQEDLIGTNQSFHLKQSEDLSEYFTKNILVRNAFDSDEKPKKGAAKNVYMAYKLLNHKLNEKLKNFGNPNDKRDYIYSLYKSFTESFFVITLVTPDEAAAFVIFETLNARGRDLNASDLLKNHILRTAKNDIDAVKVGWDEMADSLGNDSNKMTKFIRAYWNSDKQFVTEKSLYKVIYKEITTSNAAFNLVDDLNELAPVYEAITNPKNAIYFENETINSLLITLLDLGGKTFYPLILALVKNKYNEADILTTLHKIYSFIVRNFTVGGLVANKYEKLFSNIAIKVNNHEITTIQEVNTEITDNFLTDKQFMDDFKYTKIKTEKASKHILKDIFYADEIDKIDLDKVKVIILNKNIENENLIGNKLLVTKTEYSRMKNHADVLLVLKNSKFDYTRKMAENSMISEREVEELQRSKAYSAVQYWQ</sequence>
<dbReference type="PANTHER" id="PTHR35149:SF2">
    <property type="entry name" value="DUF262 DOMAIN-CONTAINING PROTEIN"/>
    <property type="match status" value="1"/>
</dbReference>
<dbReference type="STRING" id="1423747.FC69_GL001861"/>
<dbReference type="OrthoDB" id="9798761at2"/>
<dbReference type="PANTHER" id="PTHR35149">
    <property type="entry name" value="SLL5132 PROTEIN"/>
    <property type="match status" value="1"/>
</dbReference>
<feature type="domain" description="GmrSD restriction endonucleases N-terminal" evidence="1">
    <location>
        <begin position="13"/>
        <end position="236"/>
    </location>
</feature>
<dbReference type="Pfam" id="PF03235">
    <property type="entry name" value="GmrSD_N"/>
    <property type="match status" value="1"/>
</dbReference>
<evidence type="ECO:0000313" key="3">
    <source>
        <dbReference type="Proteomes" id="UP000051264"/>
    </source>
</evidence>
<proteinExistence type="predicted"/>
<dbReference type="eggNOG" id="COG1479">
    <property type="taxonomic scope" value="Bacteria"/>
</dbReference>
<dbReference type="PATRIC" id="fig|1423747.3.peg.1890"/>
<evidence type="ECO:0000259" key="1">
    <source>
        <dbReference type="Pfam" id="PF03235"/>
    </source>
</evidence>
<name>A0A0R1RRU3_9LACO</name>
<dbReference type="EMBL" id="AZEX01000055">
    <property type="protein sequence ID" value="KRL59102.1"/>
    <property type="molecule type" value="Genomic_DNA"/>
</dbReference>
<dbReference type="RefSeq" id="WP_025082991.1">
    <property type="nucleotide sequence ID" value="NZ_AZEX01000055.1"/>
</dbReference>
<reference evidence="2 3" key="1">
    <citation type="journal article" date="2015" name="Genome Announc.">
        <title>Expanding the biotechnology potential of lactobacilli through comparative genomics of 213 strains and associated genera.</title>
        <authorList>
            <person name="Sun Z."/>
            <person name="Harris H.M."/>
            <person name="McCann A."/>
            <person name="Guo C."/>
            <person name="Argimon S."/>
            <person name="Zhang W."/>
            <person name="Yang X."/>
            <person name="Jeffery I.B."/>
            <person name="Cooney J.C."/>
            <person name="Kagawa T.F."/>
            <person name="Liu W."/>
            <person name="Song Y."/>
            <person name="Salvetti E."/>
            <person name="Wrobel A."/>
            <person name="Rasinkangas P."/>
            <person name="Parkhill J."/>
            <person name="Rea M.C."/>
            <person name="O'Sullivan O."/>
            <person name="Ritari J."/>
            <person name="Douillard F.P."/>
            <person name="Paul Ross R."/>
            <person name="Yang R."/>
            <person name="Briner A.E."/>
            <person name="Felis G.E."/>
            <person name="de Vos W.M."/>
            <person name="Barrangou R."/>
            <person name="Klaenhammer T.R."/>
            <person name="Caufield P.W."/>
            <person name="Cui Y."/>
            <person name="Zhang H."/>
            <person name="O'Toole P.W."/>
        </authorList>
    </citation>
    <scope>NUCLEOTIDE SEQUENCE [LARGE SCALE GENOMIC DNA]</scope>
    <source>
        <strain evidence="2 3">DSM 14340</strain>
    </source>
</reference>
<dbReference type="InterPro" id="IPR004919">
    <property type="entry name" value="GmrSD_N"/>
</dbReference>
<comment type="caution">
    <text evidence="2">The sequence shown here is derived from an EMBL/GenBank/DDBJ whole genome shotgun (WGS) entry which is preliminary data.</text>
</comment>
<dbReference type="AlphaFoldDB" id="A0A0R1RRU3"/>
<accession>A0A0R1RRU3</accession>
<gene>
    <name evidence="2" type="ORF">FC69_GL001861</name>
</gene>
<dbReference type="Proteomes" id="UP000051264">
    <property type="component" value="Unassembled WGS sequence"/>
</dbReference>
<protein>
    <recommendedName>
        <fullName evidence="1">GmrSD restriction endonucleases N-terminal domain-containing protein</fullName>
    </recommendedName>
</protein>